<dbReference type="AlphaFoldDB" id="A0A1D7QL57"/>
<keyword evidence="1" id="KW-1133">Transmembrane helix</keyword>
<gene>
    <name evidence="3" type="ORF">BFS30_20920</name>
</gene>
<protein>
    <submittedName>
        <fullName evidence="3">Uncharacterized protein</fullName>
    </submittedName>
</protein>
<organism evidence="3 4">
    <name type="scientific">Pedobacter steynii</name>
    <dbReference type="NCBI Taxonomy" id="430522"/>
    <lineage>
        <taxon>Bacteria</taxon>
        <taxon>Pseudomonadati</taxon>
        <taxon>Bacteroidota</taxon>
        <taxon>Sphingobacteriia</taxon>
        <taxon>Sphingobacteriales</taxon>
        <taxon>Sphingobacteriaceae</taxon>
        <taxon>Pedobacter</taxon>
    </lineage>
</organism>
<reference evidence="3 4" key="1">
    <citation type="submission" date="2016-08" db="EMBL/GenBank/DDBJ databases">
        <authorList>
            <person name="Seilhamer J.J."/>
        </authorList>
    </citation>
    <scope>NUCLEOTIDE SEQUENCE [LARGE SCALE GENOMIC DNA]</scope>
    <source>
        <strain evidence="3 4">DX4</strain>
    </source>
</reference>
<keyword evidence="2" id="KW-0732">Signal</keyword>
<accession>A0A1D7QL57</accession>
<evidence type="ECO:0000313" key="3">
    <source>
        <dbReference type="EMBL" id="AOM79408.1"/>
    </source>
</evidence>
<sequence length="184" mass="21460">MNKKYHLIFVFLLLLNMVTSVFAGGMSAWQEETPYGHDIEHDGTAGGWICMQIHTSSVCFQHFYFYKGHTIAESKSEFFIINEKTERIQKFTNQEQWRKAITVQKLVPLWKREYNDNYGIDKFAGAILLILVPIPLFLPLLWLFCAISLLFPWAVAGGFRKHFAWVYPVLILAVFLYYNIPQSL</sequence>
<evidence type="ECO:0000313" key="4">
    <source>
        <dbReference type="Proteomes" id="UP000094313"/>
    </source>
</evidence>
<dbReference type="Proteomes" id="UP000094313">
    <property type="component" value="Chromosome"/>
</dbReference>
<keyword evidence="1" id="KW-0812">Transmembrane</keyword>
<evidence type="ECO:0000256" key="1">
    <source>
        <dbReference type="SAM" id="Phobius"/>
    </source>
</evidence>
<name>A0A1D7QL57_9SPHI</name>
<evidence type="ECO:0000256" key="2">
    <source>
        <dbReference type="SAM" id="SignalP"/>
    </source>
</evidence>
<dbReference type="EMBL" id="CP017141">
    <property type="protein sequence ID" value="AOM79408.1"/>
    <property type="molecule type" value="Genomic_DNA"/>
</dbReference>
<proteinExistence type="predicted"/>
<feature type="transmembrane region" description="Helical" evidence="1">
    <location>
        <begin position="163"/>
        <end position="180"/>
    </location>
</feature>
<feature type="signal peptide" evidence="2">
    <location>
        <begin position="1"/>
        <end position="23"/>
    </location>
</feature>
<dbReference type="OrthoDB" id="763969at2"/>
<dbReference type="KEGG" id="psty:BFS30_20920"/>
<dbReference type="RefSeq" id="WP_069381070.1">
    <property type="nucleotide sequence ID" value="NZ_CP017141.1"/>
</dbReference>
<keyword evidence="1" id="KW-0472">Membrane</keyword>
<feature type="chain" id="PRO_5009098775" evidence="2">
    <location>
        <begin position="24"/>
        <end position="184"/>
    </location>
</feature>
<keyword evidence="4" id="KW-1185">Reference proteome</keyword>
<feature type="transmembrane region" description="Helical" evidence="1">
    <location>
        <begin position="123"/>
        <end position="151"/>
    </location>
</feature>